<organism evidence="1 2">
    <name type="scientific">Roseospirillum parvum</name>
    <dbReference type="NCBI Taxonomy" id="83401"/>
    <lineage>
        <taxon>Bacteria</taxon>
        <taxon>Pseudomonadati</taxon>
        <taxon>Pseudomonadota</taxon>
        <taxon>Alphaproteobacteria</taxon>
        <taxon>Rhodospirillales</taxon>
        <taxon>Rhodospirillaceae</taxon>
        <taxon>Roseospirillum</taxon>
    </lineage>
</organism>
<dbReference type="STRING" id="83401.SAMN05421742_11166"/>
<reference evidence="2" key="1">
    <citation type="submission" date="2016-10" db="EMBL/GenBank/DDBJ databases">
        <authorList>
            <person name="Varghese N."/>
            <person name="Submissions S."/>
        </authorList>
    </citation>
    <scope>NUCLEOTIDE SEQUENCE [LARGE SCALE GENOMIC DNA]</scope>
    <source>
        <strain evidence="2">930I</strain>
    </source>
</reference>
<dbReference type="RefSeq" id="WP_092621255.1">
    <property type="nucleotide sequence ID" value="NZ_FNCV01000011.1"/>
</dbReference>
<name>A0A1G8EWN3_9PROT</name>
<sequence length="116" mass="12876">MTLVLEIEKPQHLTWPVTARRPVDGGRSESHEISVTYELIADDELEQLLKVPAAQRDRAIACRVVRDWSGVADADGNPLPWSAPVRDWVLGHAVWLRRALVLGFFAALAGEGPEKN</sequence>
<dbReference type="OrthoDB" id="7690128at2"/>
<protein>
    <submittedName>
        <fullName evidence="1">Uncharacterized protein</fullName>
    </submittedName>
</protein>
<dbReference type="AlphaFoldDB" id="A0A1G8EWN3"/>
<proteinExistence type="predicted"/>
<evidence type="ECO:0000313" key="2">
    <source>
        <dbReference type="Proteomes" id="UP000217076"/>
    </source>
</evidence>
<gene>
    <name evidence="1" type="ORF">SAMN05421742_11166</name>
</gene>
<keyword evidence="2" id="KW-1185">Reference proteome</keyword>
<accession>A0A1G8EWN3</accession>
<evidence type="ECO:0000313" key="1">
    <source>
        <dbReference type="EMBL" id="SDH74332.1"/>
    </source>
</evidence>
<dbReference type="EMBL" id="FNCV01000011">
    <property type="protein sequence ID" value="SDH74332.1"/>
    <property type="molecule type" value="Genomic_DNA"/>
</dbReference>
<dbReference type="Proteomes" id="UP000217076">
    <property type="component" value="Unassembled WGS sequence"/>
</dbReference>